<evidence type="ECO:0000313" key="2">
    <source>
        <dbReference type="EMBL" id="CAD2221200.1"/>
    </source>
</evidence>
<reference evidence="2 3" key="1">
    <citation type="submission" date="2020-08" db="EMBL/GenBank/DDBJ databases">
        <authorList>
            <person name="Newling K."/>
            <person name="Davey J."/>
            <person name="Forrester S."/>
        </authorList>
    </citation>
    <scope>NUCLEOTIDE SEQUENCE [LARGE SCALE GENOMIC DNA]</scope>
    <source>
        <strain evidence="3">Crithidia deanei Carvalho (ATCC PRA-265)</strain>
    </source>
</reference>
<dbReference type="PROSITE" id="PS00455">
    <property type="entry name" value="AMP_BINDING"/>
    <property type="match status" value="1"/>
</dbReference>
<dbReference type="Pfam" id="PF00501">
    <property type="entry name" value="AMP-binding"/>
    <property type="match status" value="1"/>
</dbReference>
<dbReference type="InterPro" id="IPR020845">
    <property type="entry name" value="AMP-binding_CS"/>
</dbReference>
<dbReference type="SUPFAM" id="SSF56801">
    <property type="entry name" value="Acetyl-CoA synthetase-like"/>
    <property type="match status" value="1"/>
</dbReference>
<dbReference type="InterPro" id="IPR042099">
    <property type="entry name" value="ANL_N_sf"/>
</dbReference>
<sequence>MGGAVVSLMEARNYYSMTVNPEAEKFRARLDKHGGSFARYLPGTETKNTSATFVLADRSDEERVAFGERSYSQPCFYRLFQDYCKANPDKQSLGYRPVERVVKEDITDATGKTKKMDITYCGPTVRLPLSSVWEKVEYFGRGLLQIGATPRSNVAIFMDTSLEWLVSIYGIWSQDMVTATVYANLGHDALAYALHETGSAAVVCNGENAAKIAELIRSGEILALPIIYSGNLPDGFDGKGLELHKFEDILEMGRESHVPSPGPVSNDDLALIMYTSGTTGDPKGVMHTHGSILAGGTFLEERVTDLVGPLREGDTYCAFLPMAHVMEFTVTNVFLMKGYFVGFGGPRTLTDVTCRPHGDLTEFKPTFAVAVPRIFDTMKKAIEAKLPPPGSVKRAVFDQAFATRLKALRDGYETPFYNEKVFATSRAIFGGRVRTFLSGGGPTSAETQNFANVCFGQVVGGYGMTETVCVGGVQIPGDFEPCTTGLLVPGMEYKLLDTDHYKHTDTPDPRGELLQRGRHLFKGYYKQPELTKEAIDEDGWFHTGDVASLSKDGKLKLVGRVKALAKNVMGEYVALENLEAIYGNNPLLLPNGVCVLVNPHRSYICAIGLTEEAKAVAFAAEHGIAGEYPAILEDPAFQKAAARSLAETAKKAKRAGFEQVRNVAILNDVWTAENDVLTAAMKLKRRVIDEKYADVIEKLFAEP</sequence>
<name>A0A7G2CMY3_9TRYP</name>
<dbReference type="PANTHER" id="PTHR43272">
    <property type="entry name" value="LONG-CHAIN-FATTY-ACID--COA LIGASE"/>
    <property type="match status" value="1"/>
</dbReference>
<dbReference type="GO" id="GO:0016020">
    <property type="term" value="C:membrane"/>
    <property type="evidence" value="ECO:0007669"/>
    <property type="project" value="TreeGrafter"/>
</dbReference>
<evidence type="ECO:0000313" key="3">
    <source>
        <dbReference type="Proteomes" id="UP000515908"/>
    </source>
</evidence>
<dbReference type="InterPro" id="IPR000873">
    <property type="entry name" value="AMP-dep_synth/lig_dom"/>
</dbReference>
<protein>
    <submittedName>
        <fullName evidence="2">AMP-binding enzyme, putative</fullName>
    </submittedName>
</protein>
<dbReference type="EMBL" id="LR877164">
    <property type="protein sequence ID" value="CAD2221200.1"/>
    <property type="molecule type" value="Genomic_DNA"/>
</dbReference>
<dbReference type="VEuPathDB" id="TriTrypDB:ADEAN_000873100"/>
<dbReference type="GO" id="GO:0004467">
    <property type="term" value="F:long-chain fatty acid-CoA ligase activity"/>
    <property type="evidence" value="ECO:0007669"/>
    <property type="project" value="TreeGrafter"/>
</dbReference>
<accession>A0A7G2CMY3</accession>
<organism evidence="2 3">
    <name type="scientific">Angomonas deanei</name>
    <dbReference type="NCBI Taxonomy" id="59799"/>
    <lineage>
        <taxon>Eukaryota</taxon>
        <taxon>Discoba</taxon>
        <taxon>Euglenozoa</taxon>
        <taxon>Kinetoplastea</taxon>
        <taxon>Metakinetoplastina</taxon>
        <taxon>Trypanosomatida</taxon>
        <taxon>Trypanosomatidae</taxon>
        <taxon>Strigomonadinae</taxon>
        <taxon>Angomonas</taxon>
    </lineage>
</organism>
<feature type="domain" description="AMP-dependent synthetase/ligase" evidence="1">
    <location>
        <begin position="125"/>
        <end position="525"/>
    </location>
</feature>
<dbReference type="Proteomes" id="UP000515908">
    <property type="component" value="Chromosome 20"/>
</dbReference>
<proteinExistence type="predicted"/>
<dbReference type="Gene3D" id="3.40.50.12780">
    <property type="entry name" value="N-terminal domain of ligase-like"/>
    <property type="match status" value="1"/>
</dbReference>
<gene>
    <name evidence="2" type="ORF">ADEAN_000873100</name>
</gene>
<dbReference type="AlphaFoldDB" id="A0A7G2CMY3"/>
<evidence type="ECO:0000259" key="1">
    <source>
        <dbReference type="Pfam" id="PF00501"/>
    </source>
</evidence>
<dbReference type="PANTHER" id="PTHR43272:SF105">
    <property type="entry name" value="ACYL COA SYNTHETASE, PUTATIVE-RELATED"/>
    <property type="match status" value="1"/>
</dbReference>
<dbReference type="GO" id="GO:0005783">
    <property type="term" value="C:endoplasmic reticulum"/>
    <property type="evidence" value="ECO:0007669"/>
    <property type="project" value="TreeGrafter"/>
</dbReference>
<keyword evidence="3" id="KW-1185">Reference proteome</keyword>